<proteinExistence type="predicted"/>
<name>A0A6J6X9C2_9ZZZZ</name>
<gene>
    <name evidence="1" type="ORF">UFOPK2958_01154</name>
</gene>
<dbReference type="AlphaFoldDB" id="A0A6J6X9C2"/>
<sequence length="220" mass="24706">MNEYGTAWSASRERVSELILRTPLPELELVAPLTPEWRVRDIVAHLVGVAQDVSSGNFPQDFDAWTSAQVERLRAIDAHTLVRQWQEFPIAEMLSEPLAIALFDQTTHEADICHAVGVPSELDHATLALLSKFTLNRFGASENNLNVTLQLDGQDFVTGTGANEVRLSATSFEWFRASSGRRSVRQIRAMKWRSDIDVIECLFKSGFFTPAEFDVVEVTR</sequence>
<reference evidence="1" key="1">
    <citation type="submission" date="2020-05" db="EMBL/GenBank/DDBJ databases">
        <authorList>
            <person name="Chiriac C."/>
            <person name="Salcher M."/>
            <person name="Ghai R."/>
            <person name="Kavagutti S V."/>
        </authorList>
    </citation>
    <scope>NUCLEOTIDE SEQUENCE</scope>
</reference>
<organism evidence="1">
    <name type="scientific">freshwater metagenome</name>
    <dbReference type="NCBI Taxonomy" id="449393"/>
    <lineage>
        <taxon>unclassified sequences</taxon>
        <taxon>metagenomes</taxon>
        <taxon>ecological metagenomes</taxon>
    </lineage>
</organism>
<evidence type="ECO:0000313" key="1">
    <source>
        <dbReference type="EMBL" id="CAB4790627.1"/>
    </source>
</evidence>
<dbReference type="EMBL" id="CAFAAB010000146">
    <property type="protein sequence ID" value="CAB4790627.1"/>
    <property type="molecule type" value="Genomic_DNA"/>
</dbReference>
<accession>A0A6J6X9C2</accession>
<protein>
    <submittedName>
        <fullName evidence="1">Unannotated protein</fullName>
    </submittedName>
</protein>